<organism evidence="2 3">
    <name type="scientific">Pseudomonas rhizophila</name>
    <dbReference type="NCBI Taxonomy" id="2045200"/>
    <lineage>
        <taxon>Bacteria</taxon>
        <taxon>Pseudomonadati</taxon>
        <taxon>Pseudomonadota</taxon>
        <taxon>Gammaproteobacteria</taxon>
        <taxon>Pseudomonadales</taxon>
        <taxon>Pseudomonadaceae</taxon>
        <taxon>Pseudomonas</taxon>
    </lineage>
</organism>
<evidence type="ECO:0000313" key="2">
    <source>
        <dbReference type="EMBL" id="AVU77242.1"/>
    </source>
</evidence>
<dbReference type="Pfam" id="PF00085">
    <property type="entry name" value="Thioredoxin"/>
    <property type="match status" value="1"/>
</dbReference>
<sequence length="157" mass="18095">MSSFITHIASSKDYRTALKTWRPVVFYFGHPYCYACSWAEPLFCSVAETFKDRAVIYKLSTSESPRHPDVTGTPTVLFYKNGKLRRKLKGVGDQASLTQNFAEHIGRTKPRRPRRSPRRDLHWLHEQLRTLCLVSRARGLQRLRRGKPGAYRLAASS</sequence>
<name>A0ABM6UIF1_9PSED</name>
<dbReference type="Proteomes" id="UP000241936">
    <property type="component" value="Chromosome"/>
</dbReference>
<dbReference type="Gene3D" id="3.40.30.10">
    <property type="entry name" value="Glutaredoxin"/>
    <property type="match status" value="1"/>
</dbReference>
<evidence type="ECO:0000313" key="3">
    <source>
        <dbReference type="Proteomes" id="UP000241936"/>
    </source>
</evidence>
<accession>A0ABM6UIF1</accession>
<gene>
    <name evidence="2" type="ORF">CRX69_19320</name>
</gene>
<proteinExistence type="predicted"/>
<reference evidence="2 3" key="1">
    <citation type="journal article" date="2018" name="Front. Microbiol.">
        <title>Pseudomonas rhizophila S211, a New Plant Growth-Promoting Rhizobacterium with Potential in Pesticide-Bioremediation.</title>
        <authorList>
            <person name="Hassen W."/>
            <person name="Neifar M."/>
            <person name="Cherif H."/>
            <person name="Najjari A."/>
            <person name="Chouchane H."/>
            <person name="Driouich R.C."/>
            <person name="Salah A."/>
            <person name="Naili F."/>
            <person name="Mosbah A."/>
            <person name="Souissi Y."/>
            <person name="Raddadi N."/>
            <person name="Ouzari H.I."/>
            <person name="Fava F."/>
            <person name="Cherif A."/>
        </authorList>
    </citation>
    <scope>NUCLEOTIDE SEQUENCE [LARGE SCALE GENOMIC DNA]</scope>
    <source>
        <strain evidence="2 3">S211</strain>
    </source>
</reference>
<dbReference type="SUPFAM" id="SSF52833">
    <property type="entry name" value="Thioredoxin-like"/>
    <property type="match status" value="1"/>
</dbReference>
<dbReference type="InterPro" id="IPR036249">
    <property type="entry name" value="Thioredoxin-like_sf"/>
</dbReference>
<dbReference type="RefSeq" id="WP_107322658.1">
    <property type="nucleotide sequence ID" value="NZ_CP024081.1"/>
</dbReference>
<feature type="domain" description="Thioredoxin" evidence="1">
    <location>
        <begin position="9"/>
        <end position="101"/>
    </location>
</feature>
<dbReference type="CDD" id="cd02947">
    <property type="entry name" value="TRX_family"/>
    <property type="match status" value="1"/>
</dbReference>
<dbReference type="EMBL" id="CP024081">
    <property type="protein sequence ID" value="AVU77242.1"/>
    <property type="molecule type" value="Genomic_DNA"/>
</dbReference>
<dbReference type="InterPro" id="IPR013766">
    <property type="entry name" value="Thioredoxin_domain"/>
</dbReference>
<protein>
    <submittedName>
        <fullName evidence="2">Thiol reductase thioredoxin</fullName>
    </submittedName>
</protein>
<evidence type="ECO:0000259" key="1">
    <source>
        <dbReference type="Pfam" id="PF00085"/>
    </source>
</evidence>
<keyword evidence="3" id="KW-1185">Reference proteome</keyword>